<evidence type="ECO:0000256" key="1">
    <source>
        <dbReference type="ARBA" id="ARBA00023002"/>
    </source>
</evidence>
<dbReference type="STRING" id="4846.A0A367JWS1"/>
<sequence length="127" mass="14435">VCNILFTKELSRRMERKGVSNFYANCNHPGAVSSDLFRHLYNSEGVIMGWLHRLLFISTEDGALTQLYLATSPEVEEKEVKGQYYVPIAVPSQPKAIAMSEETALELWDFTENLIKEKVPDYKGAHI</sequence>
<keyword evidence="1" id="KW-0560">Oxidoreductase</keyword>
<gene>
    <name evidence="2" type="ORF">CU098_002544</name>
</gene>
<dbReference type="EMBL" id="PJQM01002560">
    <property type="protein sequence ID" value="RCH94424.1"/>
    <property type="molecule type" value="Genomic_DNA"/>
</dbReference>
<dbReference type="InterPro" id="IPR036291">
    <property type="entry name" value="NAD(P)-bd_dom_sf"/>
</dbReference>
<dbReference type="Proteomes" id="UP000253551">
    <property type="component" value="Unassembled WGS sequence"/>
</dbReference>
<proteinExistence type="predicted"/>
<dbReference type="PANTHER" id="PTHR43157:SF31">
    <property type="entry name" value="PHOSPHATIDYLINOSITOL-GLYCAN BIOSYNTHESIS CLASS F PROTEIN"/>
    <property type="match status" value="1"/>
</dbReference>
<dbReference type="Gene3D" id="3.40.50.720">
    <property type="entry name" value="NAD(P)-binding Rossmann-like Domain"/>
    <property type="match status" value="1"/>
</dbReference>
<dbReference type="GO" id="GO:0016491">
    <property type="term" value="F:oxidoreductase activity"/>
    <property type="evidence" value="ECO:0007669"/>
    <property type="project" value="UniProtKB-KW"/>
</dbReference>
<comment type="caution">
    <text evidence="2">The sequence shown here is derived from an EMBL/GenBank/DDBJ whole genome shotgun (WGS) entry which is preliminary data.</text>
</comment>
<reference evidence="2 3" key="1">
    <citation type="journal article" date="2018" name="G3 (Bethesda)">
        <title>Phylogenetic and Phylogenomic Definition of Rhizopus Species.</title>
        <authorList>
            <person name="Gryganskyi A.P."/>
            <person name="Golan J."/>
            <person name="Dolatabadi S."/>
            <person name="Mondo S."/>
            <person name="Robb S."/>
            <person name="Idnurm A."/>
            <person name="Muszewska A."/>
            <person name="Steczkiewicz K."/>
            <person name="Masonjones S."/>
            <person name="Liao H.L."/>
            <person name="Gajdeczka M.T."/>
            <person name="Anike F."/>
            <person name="Vuek A."/>
            <person name="Anishchenko I.M."/>
            <person name="Voigt K."/>
            <person name="de Hoog G.S."/>
            <person name="Smith M.E."/>
            <person name="Heitman J."/>
            <person name="Vilgalys R."/>
            <person name="Stajich J.E."/>
        </authorList>
    </citation>
    <scope>NUCLEOTIDE SEQUENCE [LARGE SCALE GENOMIC DNA]</scope>
    <source>
        <strain evidence="2 3">LSU 92-RS-03</strain>
    </source>
</reference>
<evidence type="ECO:0000313" key="3">
    <source>
        <dbReference type="Proteomes" id="UP000253551"/>
    </source>
</evidence>
<protein>
    <submittedName>
        <fullName evidence="2">Uncharacterized protein</fullName>
    </submittedName>
</protein>
<dbReference type="OrthoDB" id="191139at2759"/>
<accession>A0A367JWS1</accession>
<dbReference type="SUPFAM" id="SSF51735">
    <property type="entry name" value="NAD(P)-binding Rossmann-fold domains"/>
    <property type="match status" value="1"/>
</dbReference>
<feature type="non-terminal residue" evidence="2">
    <location>
        <position position="1"/>
    </location>
</feature>
<dbReference type="PANTHER" id="PTHR43157">
    <property type="entry name" value="PHOSPHATIDYLINOSITOL-GLYCAN BIOSYNTHESIS CLASS F PROTEIN-RELATED"/>
    <property type="match status" value="1"/>
</dbReference>
<name>A0A367JWS1_RHIST</name>
<evidence type="ECO:0000313" key="2">
    <source>
        <dbReference type="EMBL" id="RCH94424.1"/>
    </source>
</evidence>
<organism evidence="2 3">
    <name type="scientific">Rhizopus stolonifer</name>
    <name type="common">Rhizopus nigricans</name>
    <dbReference type="NCBI Taxonomy" id="4846"/>
    <lineage>
        <taxon>Eukaryota</taxon>
        <taxon>Fungi</taxon>
        <taxon>Fungi incertae sedis</taxon>
        <taxon>Mucoromycota</taxon>
        <taxon>Mucoromycotina</taxon>
        <taxon>Mucoromycetes</taxon>
        <taxon>Mucorales</taxon>
        <taxon>Mucorineae</taxon>
        <taxon>Rhizopodaceae</taxon>
        <taxon>Rhizopus</taxon>
    </lineage>
</organism>
<dbReference type="AlphaFoldDB" id="A0A367JWS1"/>
<keyword evidence="3" id="KW-1185">Reference proteome</keyword>